<evidence type="ECO:0000256" key="1">
    <source>
        <dbReference type="SAM" id="Coils"/>
    </source>
</evidence>
<gene>
    <name evidence="3" type="ORF">PY650_25165</name>
</gene>
<dbReference type="PANTHER" id="PTHR14136:SF17">
    <property type="entry name" value="BTB_POZ DOMAIN-CONTAINING PROTEIN KCTD9"/>
    <property type="match status" value="1"/>
</dbReference>
<evidence type="ECO:0000313" key="3">
    <source>
        <dbReference type="EMBL" id="MDL2408871.1"/>
    </source>
</evidence>
<dbReference type="RefSeq" id="WP_285882318.1">
    <property type="nucleotide sequence ID" value="NZ_JARFYN010000040.1"/>
</dbReference>
<dbReference type="EMBL" id="JARFYN010000040">
    <property type="protein sequence ID" value="MDL2408871.1"/>
    <property type="molecule type" value="Genomic_DNA"/>
</dbReference>
<dbReference type="Pfam" id="PF09937">
    <property type="entry name" value="DUF2169"/>
    <property type="match status" value="1"/>
</dbReference>
<organism evidence="3 4">
    <name type="scientific">Rhizobium calliandrae</name>
    <dbReference type="NCBI Taxonomy" id="1312182"/>
    <lineage>
        <taxon>Bacteria</taxon>
        <taxon>Pseudomonadati</taxon>
        <taxon>Pseudomonadota</taxon>
        <taxon>Alphaproteobacteria</taxon>
        <taxon>Hyphomicrobiales</taxon>
        <taxon>Rhizobiaceae</taxon>
        <taxon>Rhizobium/Agrobacterium group</taxon>
        <taxon>Rhizobium</taxon>
    </lineage>
</organism>
<dbReference type="Gene3D" id="2.160.20.80">
    <property type="entry name" value="E3 ubiquitin-protein ligase SopA"/>
    <property type="match status" value="2"/>
</dbReference>
<keyword evidence="4" id="KW-1185">Reference proteome</keyword>
<dbReference type="Pfam" id="PF00805">
    <property type="entry name" value="Pentapeptide"/>
    <property type="match status" value="3"/>
</dbReference>
<sequence length="1070" mass="115322">MPALIKPSRLAAALRAEPVPQGGLLTVSVFILFDFENPRQILSEQALWPMVTDQMPPGAIFDKGSLKPCGEVIVAGAALAPSGIPVTGLQVVVRLGSIEKTLNVFGDRFWRRTDRGVELTPAIPFDRMPMDEAHAFGGPRFAENPRGKGHDAHAILEAGYDAPLPNLENPQHLIRSPDDQVRPAHLGPLPPEAPHRTRYAGTYDQRWVKNRAPMKPDDFNPLFHCDAPDDQRLETFFSGDERFSVSGMSRGAAIVGGALPNMAPRAFVHRPSDDSLTETPMVCDTVTLFPNITKAVMTFRGLAKACDPFCEDIGSVMLACEHREDQPRPAEYYVRIFKLRTDPEQTARHVLSDFQLMPLRNEAKIRARRAARIERAKQGQQTFVDNQNWLIRKAMADQGVLPSLAPLTIDELDEMPLVPLPDREEIERGEVDIAELLDDVEALSQAIAAKNDLHTAKAELSRQAAVKAIPPSFLPEHVLKPLASEKDLARYPGLTPFDGASEELRVDLSAMRPTRSGDDLFADLVNPVDKQIDEVFAAIDTPKAMEPGFIEAQYNKACARAMKLPEALLFHEIRLEIESVGAPSMGDNLKVGPDEPKFIAEVVQRMNEISKRPIEDVAPSPTLTPAFSSMAGPDGDTSKTAAAIAEGMQSASAHLSSLLPGVAASRSASLDDMLATLIASLPASPSTAPGQTLSEVTAQKLTDASENIAAAEAKMTQTILEARQKTPAAIFPLEPLAAPVAQRLGAFVMEKLAQGHDFSGADLAGATMIGADLTGRSFRSTFFERCDLSGTSFADADLEGAVFTETNLENANFTGARVGGINLSKANLRGARFDGCRIANTTLVGVDMRGASFRHTTLSEVVLIDCQLDDADFAGTLLADFQVLRGQADGIVMAEAEVARGVFIEVSMKQGVFRGASFERTTFGDVIAPNADFSRVHLKGSSFIGACDLTGGMFAEAAAISSSWNGSRLGRSCFLRATLNRSLFNGCEMPECDLRLASLREARLDRSALAGSDLFGANLYAASLAGCDLTCVSLRGANLYFADLDGAKLGHCDLTGANLGKTTMERATDV</sequence>
<evidence type="ECO:0000313" key="4">
    <source>
        <dbReference type="Proteomes" id="UP001172630"/>
    </source>
</evidence>
<dbReference type="PANTHER" id="PTHR14136">
    <property type="entry name" value="BTB_POZ DOMAIN-CONTAINING PROTEIN KCTD9"/>
    <property type="match status" value="1"/>
</dbReference>
<evidence type="ECO:0000259" key="2">
    <source>
        <dbReference type="Pfam" id="PF09937"/>
    </source>
</evidence>
<dbReference type="InterPro" id="IPR051082">
    <property type="entry name" value="Pentapeptide-BTB/POZ_domain"/>
</dbReference>
<feature type="coiled-coil region" evidence="1">
    <location>
        <begin position="426"/>
        <end position="453"/>
    </location>
</feature>
<keyword evidence="1" id="KW-0175">Coiled coil</keyword>
<proteinExistence type="predicted"/>
<reference evidence="3" key="1">
    <citation type="submission" date="2023-06" db="EMBL/GenBank/DDBJ databases">
        <title>Phylogenetic Diversity of Rhizobium strains.</title>
        <authorList>
            <person name="Moura F.T."/>
            <person name="Helene L.C.F."/>
            <person name="Hungria M."/>
        </authorList>
    </citation>
    <scope>NUCLEOTIDE SEQUENCE</scope>
    <source>
        <strain evidence="3">CCGE524</strain>
    </source>
</reference>
<dbReference type="Proteomes" id="UP001172630">
    <property type="component" value="Unassembled WGS sequence"/>
</dbReference>
<comment type="caution">
    <text evidence="3">The sequence shown here is derived from an EMBL/GenBank/DDBJ whole genome shotgun (WGS) entry which is preliminary data.</text>
</comment>
<feature type="domain" description="DUF2169" evidence="2">
    <location>
        <begin position="24"/>
        <end position="300"/>
    </location>
</feature>
<dbReference type="Pfam" id="PF13599">
    <property type="entry name" value="Pentapeptide_4"/>
    <property type="match status" value="1"/>
</dbReference>
<accession>A0ABT7KJR6</accession>
<protein>
    <submittedName>
        <fullName evidence="3">DUF2169 domain-containing protein</fullName>
    </submittedName>
</protein>
<name>A0ABT7KJR6_9HYPH</name>
<dbReference type="SUPFAM" id="SSF141571">
    <property type="entry name" value="Pentapeptide repeat-like"/>
    <property type="match status" value="2"/>
</dbReference>
<dbReference type="InterPro" id="IPR001646">
    <property type="entry name" value="5peptide_repeat"/>
</dbReference>
<dbReference type="InterPro" id="IPR018683">
    <property type="entry name" value="DUF2169"/>
</dbReference>